<organism evidence="1">
    <name type="scientific">Sinorhizobium medicae</name>
    <dbReference type="NCBI Taxonomy" id="110321"/>
    <lineage>
        <taxon>Bacteria</taxon>
        <taxon>Pseudomonadati</taxon>
        <taxon>Pseudomonadota</taxon>
        <taxon>Alphaproteobacteria</taxon>
        <taxon>Hyphomicrobiales</taxon>
        <taxon>Rhizobiaceae</taxon>
        <taxon>Sinorhizobium/Ensifer group</taxon>
        <taxon>Sinorhizobium</taxon>
    </lineage>
</organism>
<reference evidence="1" key="1">
    <citation type="submission" date="2019-06" db="EMBL/GenBank/DDBJ databases">
        <authorList>
            <person name="Le Quere A."/>
            <person name="Colella S."/>
        </authorList>
    </citation>
    <scope>NUCLEOTIDE SEQUENCE</scope>
    <source>
        <strain evidence="1">EmedicaeMD41</strain>
    </source>
</reference>
<accession>A0A508XBA6</accession>
<dbReference type="AlphaFoldDB" id="A0A508XBA6"/>
<name>A0A508XBA6_9HYPH</name>
<sequence>MIQGAVSGILAGFLAQLTVITNAELHRSIREVGVS</sequence>
<evidence type="ECO:0000313" key="1">
    <source>
        <dbReference type="EMBL" id="VTZ65614.1"/>
    </source>
</evidence>
<gene>
    <name evidence="1" type="ORF">EMEDMD4_90107</name>
</gene>
<dbReference type="EMBL" id="CABFNB010000161">
    <property type="protein sequence ID" value="VTZ65614.1"/>
    <property type="molecule type" value="Genomic_DNA"/>
</dbReference>
<protein>
    <submittedName>
        <fullName evidence="1">Uncharacterized protein</fullName>
    </submittedName>
</protein>
<proteinExistence type="predicted"/>
<dbReference type="Proteomes" id="UP000507954">
    <property type="component" value="Unassembled WGS sequence"/>
</dbReference>